<evidence type="ECO:0000313" key="3">
    <source>
        <dbReference type="Proteomes" id="UP000580250"/>
    </source>
</evidence>
<comment type="caution">
    <text evidence="2">The sequence shown here is derived from an EMBL/GenBank/DDBJ whole genome shotgun (WGS) entry which is preliminary data.</text>
</comment>
<feature type="region of interest" description="Disordered" evidence="1">
    <location>
        <begin position="419"/>
        <end position="438"/>
    </location>
</feature>
<gene>
    <name evidence="2" type="ORF">MENT_LOCUS39330</name>
</gene>
<dbReference type="AlphaFoldDB" id="A0A6V7WIH6"/>
<feature type="compositionally biased region" description="Basic residues" evidence="1">
    <location>
        <begin position="461"/>
        <end position="473"/>
    </location>
</feature>
<feature type="region of interest" description="Disordered" evidence="1">
    <location>
        <begin position="446"/>
        <end position="473"/>
    </location>
</feature>
<dbReference type="EMBL" id="CAJEWN010000606">
    <property type="protein sequence ID" value="CAD2186800.1"/>
    <property type="molecule type" value="Genomic_DNA"/>
</dbReference>
<feature type="region of interest" description="Disordered" evidence="1">
    <location>
        <begin position="358"/>
        <end position="389"/>
    </location>
</feature>
<evidence type="ECO:0000313" key="2">
    <source>
        <dbReference type="EMBL" id="CAD2186800.1"/>
    </source>
</evidence>
<reference evidence="2 3" key="1">
    <citation type="submission" date="2020-08" db="EMBL/GenBank/DDBJ databases">
        <authorList>
            <person name="Koutsovoulos G."/>
            <person name="Danchin GJ E."/>
        </authorList>
    </citation>
    <scope>NUCLEOTIDE SEQUENCE [LARGE SCALE GENOMIC DNA]</scope>
</reference>
<dbReference type="OrthoDB" id="5902585at2759"/>
<organism evidence="2 3">
    <name type="scientific">Meloidogyne enterolobii</name>
    <name type="common">Root-knot nematode worm</name>
    <name type="synonym">Meloidogyne mayaguensis</name>
    <dbReference type="NCBI Taxonomy" id="390850"/>
    <lineage>
        <taxon>Eukaryota</taxon>
        <taxon>Metazoa</taxon>
        <taxon>Ecdysozoa</taxon>
        <taxon>Nematoda</taxon>
        <taxon>Chromadorea</taxon>
        <taxon>Rhabditida</taxon>
        <taxon>Tylenchina</taxon>
        <taxon>Tylenchomorpha</taxon>
        <taxon>Tylenchoidea</taxon>
        <taxon>Meloidogynidae</taxon>
        <taxon>Meloidogyninae</taxon>
        <taxon>Meloidogyne</taxon>
    </lineage>
</organism>
<proteinExistence type="predicted"/>
<evidence type="ECO:0000256" key="1">
    <source>
        <dbReference type="SAM" id="MobiDB-lite"/>
    </source>
</evidence>
<name>A0A6V7WIH6_MELEN</name>
<feature type="compositionally biased region" description="Basic and acidic residues" evidence="1">
    <location>
        <begin position="450"/>
        <end position="460"/>
    </location>
</feature>
<protein>
    <submittedName>
        <fullName evidence="2">Uncharacterized protein</fullName>
    </submittedName>
</protein>
<accession>A0A6V7WIH6</accession>
<dbReference type="Proteomes" id="UP000580250">
    <property type="component" value="Unassembled WGS sequence"/>
</dbReference>
<sequence length="567" mass="66062">MNKQQQKFNFPQSDHHINRLFSNLNLRHQGPQRVDKEVQFIPPWETKIGQLQQVVRSLRQNADTYLQNRGSVIVRCYPFKSQYYMNIVYDLIRNSIAAVNHFGRTRFDGDITPILIQSYNGNCNPIVCTSMPFGMPLFIPPERLTDVVLLRVRFTFPEAALYFLQTFNRTVFNVFDRHAVKVHFVHADLTRPERLLRNRLQQICQQKNAGRFSSAPPMPEQNDNYSYGYYRNLCQTGERYFHNGIQLYKEYPGRQTEPVPFQPFSELQYLHVIVASLRKFAVIYNQKECSVIIQNVDLDNGSDNDVERITTLVYNVVNTQLFKERFRDLQKLYKGICSPQTNSNSYLPIKIERVERLPQPNLNNKNGKEGGGTTTNVDNSTMKKRGRPPLIRTSFRCKEAAQAFCQLFKECQKLAEQKEYDDTHDDNENSSDFNSYSDLSESEIFIGKGGEGEQNKDKTLSSKKGHKHSKNSRKNSKICLFPNAFAHRDLTPPELALGYSLRIFCREKNGPYYSYEYNKGITIITDEGELVEQQQQRKQHIRYYVRGGRIYERSNNNNITPIHQTKT</sequence>